<dbReference type="Pfam" id="PF22782">
    <property type="entry name" value="SDE2"/>
    <property type="match status" value="1"/>
</dbReference>
<protein>
    <submittedName>
        <fullName evidence="11">Telomere stability and silencing-domain-containing protein</fullName>
    </submittedName>
</protein>
<evidence type="ECO:0000256" key="6">
    <source>
        <dbReference type="ARBA" id="ARBA00023187"/>
    </source>
</evidence>
<evidence type="ECO:0000256" key="2">
    <source>
        <dbReference type="ARBA" id="ARBA00004496"/>
    </source>
</evidence>
<evidence type="ECO:0000313" key="11">
    <source>
        <dbReference type="EMBL" id="TFK98630.1"/>
    </source>
</evidence>
<evidence type="ECO:0000256" key="7">
    <source>
        <dbReference type="ARBA" id="ARBA00023242"/>
    </source>
</evidence>
<keyword evidence="5" id="KW-0507">mRNA processing</keyword>
<dbReference type="InterPro" id="IPR053822">
    <property type="entry name" value="SDE2-like_dom"/>
</dbReference>
<organism evidence="11 12">
    <name type="scientific">Pterulicium gracile</name>
    <dbReference type="NCBI Taxonomy" id="1884261"/>
    <lineage>
        <taxon>Eukaryota</taxon>
        <taxon>Fungi</taxon>
        <taxon>Dikarya</taxon>
        <taxon>Basidiomycota</taxon>
        <taxon>Agaricomycotina</taxon>
        <taxon>Agaricomycetes</taxon>
        <taxon>Agaricomycetidae</taxon>
        <taxon>Agaricales</taxon>
        <taxon>Pleurotineae</taxon>
        <taxon>Pterulaceae</taxon>
        <taxon>Pterulicium</taxon>
    </lineage>
</organism>
<dbReference type="GO" id="GO:0006397">
    <property type="term" value="P:mRNA processing"/>
    <property type="evidence" value="ECO:0007669"/>
    <property type="project" value="UniProtKB-KW"/>
</dbReference>
<feature type="domain" description="SDE2-like" evidence="10">
    <location>
        <begin position="84"/>
        <end position="218"/>
    </location>
</feature>
<dbReference type="GO" id="GO:0008380">
    <property type="term" value="P:RNA splicing"/>
    <property type="evidence" value="ECO:0007669"/>
    <property type="project" value="UniProtKB-KW"/>
</dbReference>
<dbReference type="OrthoDB" id="547031at2759"/>
<dbReference type="STRING" id="1884261.A0A5C3QDX9"/>
<evidence type="ECO:0000313" key="12">
    <source>
        <dbReference type="Proteomes" id="UP000305067"/>
    </source>
</evidence>
<dbReference type="PANTHER" id="PTHR12786:SF1">
    <property type="entry name" value="SPLICING REGULATOR SDE2"/>
    <property type="match status" value="1"/>
</dbReference>
<dbReference type="EMBL" id="ML178838">
    <property type="protein sequence ID" value="TFK98630.1"/>
    <property type="molecule type" value="Genomic_DNA"/>
</dbReference>
<comment type="subcellular location">
    <subcellularLocation>
        <location evidence="2">Cytoplasm</location>
    </subcellularLocation>
    <subcellularLocation>
        <location evidence="1">Nucleus</location>
    </subcellularLocation>
</comment>
<gene>
    <name evidence="11" type="ORF">BDV98DRAFT_511744</name>
</gene>
<keyword evidence="6" id="KW-0508">mRNA splicing</keyword>
<sequence length="257" mass="27302">MTATTTVLLSFFHPFPSRAFSISSESPISSIVDYVPSELADLPLTLSGLSGPPLDLYDSSIHLGALHPADAPLVTLRLTPSLRGGKGGFGSQLRAAGGRMSSQKTSNNDSCRDLSGRRLSTIKEANKLADYLAAEPARKRAAADAQKAKLEAMEKRLGIDQKPREGSGSTSPGASGSGSATPASKEPEVLAGKKHRFEDTEYLEQSKELVDNVKSAVSLGALHFRLLYYVLGLTLGLVRSAPQEEEREQEGQAGASY</sequence>
<feature type="compositionally biased region" description="Polar residues" evidence="9">
    <location>
        <begin position="100"/>
        <end position="109"/>
    </location>
</feature>
<dbReference type="InterPro" id="IPR051421">
    <property type="entry name" value="RNA_Proc_DNA_Dmg_Regulator"/>
</dbReference>
<evidence type="ECO:0000256" key="3">
    <source>
        <dbReference type="ARBA" id="ARBA00008726"/>
    </source>
</evidence>
<feature type="compositionally biased region" description="Low complexity" evidence="9">
    <location>
        <begin position="166"/>
        <end position="184"/>
    </location>
</feature>
<dbReference type="GO" id="GO:0005634">
    <property type="term" value="C:nucleus"/>
    <property type="evidence" value="ECO:0007669"/>
    <property type="project" value="UniProtKB-SubCell"/>
</dbReference>
<keyword evidence="12" id="KW-1185">Reference proteome</keyword>
<dbReference type="PANTHER" id="PTHR12786">
    <property type="entry name" value="SPLICING FACTOR SF3A-RELATED"/>
    <property type="match status" value="1"/>
</dbReference>
<proteinExistence type="inferred from homology"/>
<comment type="similarity">
    <text evidence="3">Belongs to the SDE2 family.</text>
</comment>
<evidence type="ECO:0000259" key="10">
    <source>
        <dbReference type="Pfam" id="PF22782"/>
    </source>
</evidence>
<accession>A0A5C3QDX9</accession>
<name>A0A5C3QDX9_9AGAR</name>
<dbReference type="GO" id="GO:0005737">
    <property type="term" value="C:cytoplasm"/>
    <property type="evidence" value="ECO:0007669"/>
    <property type="project" value="UniProtKB-SubCell"/>
</dbReference>
<feature type="region of interest" description="Disordered" evidence="9">
    <location>
        <begin position="156"/>
        <end position="192"/>
    </location>
</feature>
<keyword evidence="4" id="KW-0963">Cytoplasm</keyword>
<reference evidence="11 12" key="1">
    <citation type="journal article" date="2019" name="Nat. Ecol. Evol.">
        <title>Megaphylogeny resolves global patterns of mushroom evolution.</title>
        <authorList>
            <person name="Varga T."/>
            <person name="Krizsan K."/>
            <person name="Foldi C."/>
            <person name="Dima B."/>
            <person name="Sanchez-Garcia M."/>
            <person name="Sanchez-Ramirez S."/>
            <person name="Szollosi G.J."/>
            <person name="Szarkandi J.G."/>
            <person name="Papp V."/>
            <person name="Albert L."/>
            <person name="Andreopoulos W."/>
            <person name="Angelini C."/>
            <person name="Antonin V."/>
            <person name="Barry K.W."/>
            <person name="Bougher N.L."/>
            <person name="Buchanan P."/>
            <person name="Buyck B."/>
            <person name="Bense V."/>
            <person name="Catcheside P."/>
            <person name="Chovatia M."/>
            <person name="Cooper J."/>
            <person name="Damon W."/>
            <person name="Desjardin D."/>
            <person name="Finy P."/>
            <person name="Geml J."/>
            <person name="Haridas S."/>
            <person name="Hughes K."/>
            <person name="Justo A."/>
            <person name="Karasinski D."/>
            <person name="Kautmanova I."/>
            <person name="Kiss B."/>
            <person name="Kocsube S."/>
            <person name="Kotiranta H."/>
            <person name="LaButti K.M."/>
            <person name="Lechner B.E."/>
            <person name="Liimatainen K."/>
            <person name="Lipzen A."/>
            <person name="Lukacs Z."/>
            <person name="Mihaltcheva S."/>
            <person name="Morgado L.N."/>
            <person name="Niskanen T."/>
            <person name="Noordeloos M.E."/>
            <person name="Ohm R.A."/>
            <person name="Ortiz-Santana B."/>
            <person name="Ovrebo C."/>
            <person name="Racz N."/>
            <person name="Riley R."/>
            <person name="Savchenko A."/>
            <person name="Shiryaev A."/>
            <person name="Soop K."/>
            <person name="Spirin V."/>
            <person name="Szebenyi C."/>
            <person name="Tomsovsky M."/>
            <person name="Tulloss R.E."/>
            <person name="Uehling J."/>
            <person name="Grigoriev I.V."/>
            <person name="Vagvolgyi C."/>
            <person name="Papp T."/>
            <person name="Martin F.M."/>
            <person name="Miettinen O."/>
            <person name="Hibbett D.S."/>
            <person name="Nagy L.G."/>
        </authorList>
    </citation>
    <scope>NUCLEOTIDE SEQUENCE [LARGE SCALE GENOMIC DNA]</scope>
    <source>
        <strain evidence="11 12">CBS 309.79</strain>
    </source>
</reference>
<evidence type="ECO:0000256" key="8">
    <source>
        <dbReference type="ARBA" id="ARBA00023306"/>
    </source>
</evidence>
<evidence type="ECO:0000256" key="1">
    <source>
        <dbReference type="ARBA" id="ARBA00004123"/>
    </source>
</evidence>
<evidence type="ECO:0000256" key="5">
    <source>
        <dbReference type="ARBA" id="ARBA00022664"/>
    </source>
</evidence>
<feature type="region of interest" description="Disordered" evidence="9">
    <location>
        <begin position="87"/>
        <end position="117"/>
    </location>
</feature>
<keyword evidence="7" id="KW-0539">Nucleus</keyword>
<evidence type="ECO:0000256" key="4">
    <source>
        <dbReference type="ARBA" id="ARBA00022490"/>
    </source>
</evidence>
<dbReference type="AlphaFoldDB" id="A0A5C3QDX9"/>
<evidence type="ECO:0000256" key="9">
    <source>
        <dbReference type="SAM" id="MobiDB-lite"/>
    </source>
</evidence>
<keyword evidence="8" id="KW-0131">Cell cycle</keyword>
<dbReference type="Proteomes" id="UP000305067">
    <property type="component" value="Unassembled WGS sequence"/>
</dbReference>
<feature type="compositionally biased region" description="Basic and acidic residues" evidence="9">
    <location>
        <begin position="156"/>
        <end position="165"/>
    </location>
</feature>